<dbReference type="EMBL" id="JBEXZR010000062">
    <property type="protein sequence ID" value="MEU0712504.1"/>
    <property type="molecule type" value="Genomic_DNA"/>
</dbReference>
<sequence>MDDDLVGTQTPRRRTADPHEALVLLERSIPGLAALRRPTRAVIDWTGLEDGLGTGLPADYKHLAEWYPAFAVGDFLLVRLPEPSDEGSWLQATRDTLDVLVDAWLEPGLGLSAHPAPGGLLPWGESCDGDHFMWTTTGRSPREWTVTVASRGGAWWHYGGGAVQFLAEYCNGAVEPWGLPPIDLDVPPC</sequence>
<dbReference type="RefSeq" id="WP_359807257.1">
    <property type="nucleotide sequence ID" value="NZ_JBEXZO010000012.1"/>
</dbReference>
<dbReference type="Proteomes" id="UP001550378">
    <property type="component" value="Unassembled WGS sequence"/>
</dbReference>
<gene>
    <name evidence="1" type="ORF">ABZ508_34665</name>
</gene>
<keyword evidence="2" id="KW-1185">Reference proteome</keyword>
<reference evidence="1 2" key="1">
    <citation type="submission" date="2024-06" db="EMBL/GenBank/DDBJ databases">
        <title>The Natural Products Discovery Center: Release of the First 8490 Sequenced Strains for Exploring Actinobacteria Biosynthetic Diversity.</title>
        <authorList>
            <person name="Kalkreuter E."/>
            <person name="Kautsar S.A."/>
            <person name="Yang D."/>
            <person name="Bader C.D."/>
            <person name="Teijaro C.N."/>
            <person name="Fluegel L."/>
            <person name="Davis C.M."/>
            <person name="Simpson J.R."/>
            <person name="Lauterbach L."/>
            <person name="Steele A.D."/>
            <person name="Gui C."/>
            <person name="Meng S."/>
            <person name="Li G."/>
            <person name="Viehrig K."/>
            <person name="Ye F."/>
            <person name="Su P."/>
            <person name="Kiefer A.F."/>
            <person name="Nichols A."/>
            <person name="Cepeda A.J."/>
            <person name="Yan W."/>
            <person name="Fan B."/>
            <person name="Jiang Y."/>
            <person name="Adhikari A."/>
            <person name="Zheng C.-J."/>
            <person name="Schuster L."/>
            <person name="Cowan T.M."/>
            <person name="Smanski M.J."/>
            <person name="Chevrette M.G."/>
            <person name="De Carvalho L.P.S."/>
            <person name="Shen B."/>
        </authorList>
    </citation>
    <scope>NUCLEOTIDE SEQUENCE [LARGE SCALE GENOMIC DNA]</scope>
    <source>
        <strain evidence="1 2">NPDC006337</strain>
    </source>
</reference>
<evidence type="ECO:0000313" key="2">
    <source>
        <dbReference type="Proteomes" id="UP001550378"/>
    </source>
</evidence>
<accession>A0ABV2WGM8</accession>
<name>A0ABV2WGM8_9ACTN</name>
<evidence type="ECO:0000313" key="1">
    <source>
        <dbReference type="EMBL" id="MEU0712504.1"/>
    </source>
</evidence>
<comment type="caution">
    <text evidence="1">The sequence shown here is derived from an EMBL/GenBank/DDBJ whole genome shotgun (WGS) entry which is preliminary data.</text>
</comment>
<organism evidence="1 2">
    <name type="scientific">Streptomyces lavendulocolor</name>
    <dbReference type="NCBI Taxonomy" id="67316"/>
    <lineage>
        <taxon>Bacteria</taxon>
        <taxon>Bacillati</taxon>
        <taxon>Actinomycetota</taxon>
        <taxon>Actinomycetes</taxon>
        <taxon>Kitasatosporales</taxon>
        <taxon>Streptomycetaceae</taxon>
        <taxon>Streptomyces</taxon>
    </lineage>
</organism>
<proteinExistence type="predicted"/>
<protein>
    <submittedName>
        <fullName evidence="1">SMI1/KNR4 family protein</fullName>
    </submittedName>
</protein>